<evidence type="ECO:0000313" key="8">
    <source>
        <dbReference type="EMBL" id="MBV6289917.1"/>
    </source>
</evidence>
<dbReference type="Proteomes" id="UP001106592">
    <property type="component" value="Unassembled WGS sequence"/>
</dbReference>
<name>A0A9Q2XPH3_9PSED</name>
<dbReference type="PROSITE" id="PS01311">
    <property type="entry name" value="LGT"/>
    <property type="match status" value="1"/>
</dbReference>
<evidence type="ECO:0000256" key="2">
    <source>
        <dbReference type="ARBA" id="ARBA00022475"/>
    </source>
</evidence>
<dbReference type="GO" id="GO:0042158">
    <property type="term" value="P:lipoprotein biosynthetic process"/>
    <property type="evidence" value="ECO:0007669"/>
    <property type="project" value="UniProtKB-UniRule"/>
</dbReference>
<gene>
    <name evidence="7 8" type="primary">lgt</name>
    <name evidence="8" type="ORF">KUO17_23285</name>
</gene>
<organism evidence="8 9">
    <name type="scientific">Pseudomonas aegrilactucae</name>
    <dbReference type="NCBI Taxonomy" id="2854028"/>
    <lineage>
        <taxon>Bacteria</taxon>
        <taxon>Pseudomonadati</taxon>
        <taxon>Pseudomonadota</taxon>
        <taxon>Gammaproteobacteria</taxon>
        <taxon>Pseudomonadales</taxon>
        <taxon>Pseudomonadaceae</taxon>
        <taxon>Pseudomonas</taxon>
    </lineage>
</organism>
<dbReference type="GO" id="GO:0005886">
    <property type="term" value="C:plasma membrane"/>
    <property type="evidence" value="ECO:0007669"/>
    <property type="project" value="UniProtKB-SubCell"/>
</dbReference>
<reference evidence="8" key="2">
    <citation type="journal article" date="2023" name="Plant Pathol.">
        <title>Dismantling and reorganizing Pseudomonas marginalis sensu#lato.</title>
        <authorList>
            <person name="Sawada H."/>
            <person name="Fujikawa T."/>
            <person name="Satou M."/>
        </authorList>
    </citation>
    <scope>NUCLEOTIDE SEQUENCE</scope>
    <source>
        <strain evidence="8">MAFF 301350</strain>
    </source>
</reference>
<keyword evidence="9" id="KW-1185">Reference proteome</keyword>
<feature type="transmembrane region" description="Helical" evidence="7">
    <location>
        <begin position="71"/>
        <end position="90"/>
    </location>
</feature>
<keyword evidence="6 7" id="KW-0472">Membrane</keyword>
<dbReference type="EC" id="2.5.1.145" evidence="7"/>
<comment type="function">
    <text evidence="7">Catalyzes the transfer of the diacylglyceryl group from phosphatidylglycerol to the sulfhydryl group of the N-terminal cysteine of a prolipoprotein, the first step in the formation of mature lipoproteins.</text>
</comment>
<feature type="transmembrane region" description="Helical" evidence="7">
    <location>
        <begin position="33"/>
        <end position="51"/>
    </location>
</feature>
<feature type="transmembrane region" description="Helical" evidence="7">
    <location>
        <begin position="134"/>
        <end position="154"/>
    </location>
</feature>
<keyword evidence="2 7" id="KW-1003">Cell membrane</keyword>
<evidence type="ECO:0000256" key="7">
    <source>
        <dbReference type="HAMAP-Rule" id="MF_01147"/>
    </source>
</evidence>
<keyword evidence="3 7" id="KW-0808">Transferase</keyword>
<comment type="catalytic activity">
    <reaction evidence="7">
        <text>L-cysteinyl-[prolipoprotein] + a 1,2-diacyl-sn-glycero-3-phospho-(1'-sn-glycerol) = an S-1,2-diacyl-sn-glyceryl-L-cysteinyl-[prolipoprotein] + sn-glycerol 1-phosphate + H(+)</text>
        <dbReference type="Rhea" id="RHEA:56712"/>
        <dbReference type="Rhea" id="RHEA-COMP:14679"/>
        <dbReference type="Rhea" id="RHEA-COMP:14680"/>
        <dbReference type="ChEBI" id="CHEBI:15378"/>
        <dbReference type="ChEBI" id="CHEBI:29950"/>
        <dbReference type="ChEBI" id="CHEBI:57685"/>
        <dbReference type="ChEBI" id="CHEBI:64716"/>
        <dbReference type="ChEBI" id="CHEBI:140658"/>
        <dbReference type="EC" id="2.5.1.145"/>
    </reaction>
</comment>
<keyword evidence="5 7" id="KW-1133">Transmembrane helix</keyword>
<feature type="binding site" evidence="7">
    <location>
        <position position="153"/>
    </location>
    <ligand>
        <name>a 1,2-diacyl-sn-glycero-3-phospho-(1'-sn-glycerol)</name>
        <dbReference type="ChEBI" id="CHEBI:64716"/>
    </ligand>
</feature>
<evidence type="ECO:0000256" key="1">
    <source>
        <dbReference type="ARBA" id="ARBA00007150"/>
    </source>
</evidence>
<comment type="caution">
    <text evidence="8">The sequence shown here is derived from an EMBL/GenBank/DDBJ whole genome shotgun (WGS) entry which is preliminary data.</text>
</comment>
<comment type="pathway">
    <text evidence="7">Protein modification; lipoprotein biosynthesis (diacylglyceryl transfer).</text>
</comment>
<reference evidence="8" key="1">
    <citation type="journal article" date="2022" name="Int. J. Syst. Evol. Microbiol.">
        <title>Pseudomonas aegrilactucae sp. nov. and Pseudomonas morbosilactucae sp. nov., pathogens causing bacterial rot of lettuce in Japan.</title>
        <authorList>
            <person name="Sawada H."/>
            <person name="Fujikawa T."/>
            <person name="Satou M."/>
        </authorList>
    </citation>
    <scope>NUCLEOTIDE SEQUENCE</scope>
    <source>
        <strain evidence="8">MAFF 301350</strain>
    </source>
</reference>
<feature type="transmembrane region" description="Helical" evidence="7">
    <location>
        <begin position="215"/>
        <end position="233"/>
    </location>
</feature>
<dbReference type="GO" id="GO:0008961">
    <property type="term" value="F:phosphatidylglycerol-prolipoprotein diacylglyceryl transferase activity"/>
    <property type="evidence" value="ECO:0007669"/>
    <property type="project" value="UniProtKB-UniRule"/>
</dbReference>
<evidence type="ECO:0000256" key="5">
    <source>
        <dbReference type="ARBA" id="ARBA00022989"/>
    </source>
</evidence>
<accession>A0A9Q2XPH3</accession>
<dbReference type="Pfam" id="PF01790">
    <property type="entry name" value="LGT"/>
    <property type="match status" value="1"/>
</dbReference>
<comment type="subcellular location">
    <subcellularLocation>
        <location evidence="7">Cell membrane</location>
        <topology evidence="7">Multi-pass membrane protein</topology>
    </subcellularLocation>
</comment>
<dbReference type="PANTHER" id="PTHR30589:SF0">
    <property type="entry name" value="PHOSPHATIDYLGLYCEROL--PROLIPOPROTEIN DIACYLGLYCERYL TRANSFERASE"/>
    <property type="match status" value="1"/>
</dbReference>
<dbReference type="PANTHER" id="PTHR30589">
    <property type="entry name" value="PROLIPOPROTEIN DIACYLGLYCERYL TRANSFERASE"/>
    <property type="match status" value="1"/>
</dbReference>
<dbReference type="InterPro" id="IPR001640">
    <property type="entry name" value="Lgt"/>
</dbReference>
<dbReference type="AlphaFoldDB" id="A0A9Q2XPH3"/>
<dbReference type="HAMAP" id="MF_01147">
    <property type="entry name" value="Lgt"/>
    <property type="match status" value="1"/>
</dbReference>
<sequence length="284" mass="31554">MLPYPQIDPVALALGPVEIDFFGLIQTLGPLKIHWYGLMYLIGIGGAWLLLSTRMKRFDPTWTREKLSDLVFFLAMGVIVGGRLGYVLFYDLSAYLANPGLILEVWKGGMSFHGGFIGVMLAALWFGKRNNKSFFELMDFVAPVVPIGLGAGRIGNFINAELWGKAADVPWAMVFPPYSDPAQLARHPSQLYQFALEGVALFLILWLYSRKPRPTMAVSGMFALFYGIFRFIVEFVRVPDAQLGYLAFGWLTMGQVLCVPMIVAGLALIWLAYRRAPSAKGAAL</sequence>
<evidence type="ECO:0000256" key="6">
    <source>
        <dbReference type="ARBA" id="ARBA00023136"/>
    </source>
</evidence>
<feature type="transmembrane region" description="Helical" evidence="7">
    <location>
        <begin position="245"/>
        <end position="273"/>
    </location>
</feature>
<evidence type="ECO:0000313" key="9">
    <source>
        <dbReference type="Proteomes" id="UP001106592"/>
    </source>
</evidence>
<dbReference type="EMBL" id="JAHTBI010000101">
    <property type="protein sequence ID" value="MBV6289917.1"/>
    <property type="molecule type" value="Genomic_DNA"/>
</dbReference>
<dbReference type="RefSeq" id="WP_217977935.1">
    <property type="nucleotide sequence ID" value="NZ_JAHTBI010000101.1"/>
</dbReference>
<keyword evidence="4 7" id="KW-0812">Transmembrane</keyword>
<evidence type="ECO:0000256" key="3">
    <source>
        <dbReference type="ARBA" id="ARBA00022679"/>
    </source>
</evidence>
<protein>
    <recommendedName>
        <fullName evidence="7">Phosphatidylglycerol--prolipoprotein diacylglyceryl transferase</fullName>
        <ecNumber evidence="7">2.5.1.145</ecNumber>
    </recommendedName>
</protein>
<proteinExistence type="inferred from homology"/>
<feature type="transmembrane region" description="Helical" evidence="7">
    <location>
        <begin position="110"/>
        <end position="127"/>
    </location>
</feature>
<feature type="transmembrane region" description="Helical" evidence="7">
    <location>
        <begin position="191"/>
        <end position="208"/>
    </location>
</feature>
<evidence type="ECO:0000256" key="4">
    <source>
        <dbReference type="ARBA" id="ARBA00022692"/>
    </source>
</evidence>
<dbReference type="NCBIfam" id="TIGR00544">
    <property type="entry name" value="lgt"/>
    <property type="match status" value="1"/>
</dbReference>
<comment type="similarity">
    <text evidence="1 7">Belongs to the Lgt family.</text>
</comment>